<dbReference type="PROSITE" id="PS50112">
    <property type="entry name" value="PAS"/>
    <property type="match status" value="1"/>
</dbReference>
<evidence type="ECO:0000256" key="1">
    <source>
        <dbReference type="ARBA" id="ARBA00012528"/>
    </source>
</evidence>
<evidence type="ECO:0000259" key="3">
    <source>
        <dbReference type="PROSITE" id="PS50112"/>
    </source>
</evidence>
<dbReference type="EC" id="2.7.7.65" evidence="1"/>
<dbReference type="SUPFAM" id="SSF55073">
    <property type="entry name" value="Nucleotide cyclase"/>
    <property type="match status" value="1"/>
</dbReference>
<dbReference type="InterPro" id="IPR000160">
    <property type="entry name" value="GGDEF_dom"/>
</dbReference>
<comment type="caution">
    <text evidence="5">The sequence shown here is derived from an EMBL/GenBank/DDBJ whole genome shotgun (WGS) entry which is preliminary data.</text>
</comment>
<dbReference type="Proteomes" id="UP001521137">
    <property type="component" value="Unassembled WGS sequence"/>
</dbReference>
<dbReference type="InterPro" id="IPR043128">
    <property type="entry name" value="Rev_trsase/Diguanyl_cyclase"/>
</dbReference>
<dbReference type="PANTHER" id="PTHR45138">
    <property type="entry name" value="REGULATORY COMPONENTS OF SENSORY TRANSDUCTION SYSTEM"/>
    <property type="match status" value="1"/>
</dbReference>
<dbReference type="Gene3D" id="3.30.450.20">
    <property type="entry name" value="PAS domain"/>
    <property type="match status" value="1"/>
</dbReference>
<protein>
    <recommendedName>
        <fullName evidence="1">diguanylate cyclase</fullName>
        <ecNumber evidence="1">2.7.7.65</ecNumber>
    </recommendedName>
</protein>
<sequence>MPDSTSIETKNGQSKKQHLLFKTLSKPIYDQSITSIVNMINFIAEGIFVINQEGVIEALNPLAAKFFGDSKENLIGQKWFSHLHDGCREDYEYILSNWSKTESKGNLNYGPKEVLITRTDGTWLEADLSLSSLAGLSAETGNLIVGVLHNLTEHKKEYSELRRQAYTDHLTGLSNRYALDKKLQSNWQESVRDNQPLSLIIIDVDYFKCFNDEFGHVNGDKCLQKIAKVIEDYLPTRECIAARYGGEEFAVILPRCDIHNASGIAGLIQQKISSLSFADIGLPASFRVTVSQGIACEQDGKHQTSEALICAADAALYTSKAEGRNRISKAS</sequence>
<dbReference type="SMART" id="SM00091">
    <property type="entry name" value="PAS"/>
    <property type="match status" value="1"/>
</dbReference>
<dbReference type="InterPro" id="IPR050469">
    <property type="entry name" value="Diguanylate_Cyclase"/>
</dbReference>
<feature type="domain" description="PAS" evidence="3">
    <location>
        <begin position="32"/>
        <end position="77"/>
    </location>
</feature>
<dbReference type="Pfam" id="PF24820">
    <property type="entry name" value="Diguanyl_cycl_sensor"/>
    <property type="match status" value="1"/>
</dbReference>
<proteinExistence type="predicted"/>
<dbReference type="InterPro" id="IPR059127">
    <property type="entry name" value="Diguanyl_cycl_sensor_dom"/>
</dbReference>
<organism evidence="5 6">
    <name type="scientific">Paraglaciecola algarum</name>
    <dbReference type="NCBI Taxonomy" id="3050085"/>
    <lineage>
        <taxon>Bacteria</taxon>
        <taxon>Pseudomonadati</taxon>
        <taxon>Pseudomonadota</taxon>
        <taxon>Gammaproteobacteria</taxon>
        <taxon>Alteromonadales</taxon>
        <taxon>Alteromonadaceae</taxon>
        <taxon>Paraglaciecola</taxon>
    </lineage>
</organism>
<dbReference type="InterPro" id="IPR029787">
    <property type="entry name" value="Nucleotide_cyclase"/>
</dbReference>
<accession>A0ABS9D7T6</accession>
<keyword evidence="6" id="KW-1185">Reference proteome</keyword>
<dbReference type="Gene3D" id="3.30.70.270">
    <property type="match status" value="1"/>
</dbReference>
<dbReference type="PANTHER" id="PTHR45138:SF9">
    <property type="entry name" value="DIGUANYLATE CYCLASE DGCM-RELATED"/>
    <property type="match status" value="1"/>
</dbReference>
<dbReference type="CDD" id="cd01949">
    <property type="entry name" value="GGDEF"/>
    <property type="match status" value="1"/>
</dbReference>
<dbReference type="NCBIfam" id="TIGR00229">
    <property type="entry name" value="sensory_box"/>
    <property type="match status" value="1"/>
</dbReference>
<evidence type="ECO:0000313" key="5">
    <source>
        <dbReference type="EMBL" id="MCF2948995.1"/>
    </source>
</evidence>
<dbReference type="NCBIfam" id="TIGR00254">
    <property type="entry name" value="GGDEF"/>
    <property type="match status" value="1"/>
</dbReference>
<dbReference type="InterPro" id="IPR035965">
    <property type="entry name" value="PAS-like_dom_sf"/>
</dbReference>
<dbReference type="RefSeq" id="WP_235313032.1">
    <property type="nucleotide sequence ID" value="NZ_JAKGAS010000006.1"/>
</dbReference>
<comment type="catalytic activity">
    <reaction evidence="2">
        <text>2 GTP = 3',3'-c-di-GMP + 2 diphosphate</text>
        <dbReference type="Rhea" id="RHEA:24898"/>
        <dbReference type="ChEBI" id="CHEBI:33019"/>
        <dbReference type="ChEBI" id="CHEBI:37565"/>
        <dbReference type="ChEBI" id="CHEBI:58805"/>
        <dbReference type="EC" id="2.7.7.65"/>
    </reaction>
</comment>
<dbReference type="SUPFAM" id="SSF55785">
    <property type="entry name" value="PYP-like sensor domain (PAS domain)"/>
    <property type="match status" value="1"/>
</dbReference>
<dbReference type="CDD" id="cd00130">
    <property type="entry name" value="PAS"/>
    <property type="match status" value="1"/>
</dbReference>
<reference evidence="5 6" key="1">
    <citation type="submission" date="2022-01" db="EMBL/GenBank/DDBJ databases">
        <title>Paraglaciecola sp. G1-23.</title>
        <authorList>
            <person name="Jin M.S."/>
            <person name="Han D.M."/>
            <person name="Kim H.M."/>
            <person name="Jeon C.O."/>
        </authorList>
    </citation>
    <scope>NUCLEOTIDE SEQUENCE [LARGE SCALE GENOMIC DNA]</scope>
    <source>
        <strain evidence="5 6">G1-23</strain>
    </source>
</reference>
<dbReference type="EMBL" id="JAKGAS010000006">
    <property type="protein sequence ID" value="MCF2948995.1"/>
    <property type="molecule type" value="Genomic_DNA"/>
</dbReference>
<gene>
    <name evidence="5" type="ORF">L0668_12810</name>
</gene>
<evidence type="ECO:0000313" key="6">
    <source>
        <dbReference type="Proteomes" id="UP001521137"/>
    </source>
</evidence>
<evidence type="ECO:0000256" key="2">
    <source>
        <dbReference type="ARBA" id="ARBA00034247"/>
    </source>
</evidence>
<dbReference type="Pfam" id="PF00990">
    <property type="entry name" value="GGDEF"/>
    <property type="match status" value="1"/>
</dbReference>
<dbReference type="SMART" id="SM00267">
    <property type="entry name" value="GGDEF"/>
    <property type="match status" value="1"/>
</dbReference>
<name>A0ABS9D7T6_9ALTE</name>
<feature type="domain" description="GGDEF" evidence="4">
    <location>
        <begin position="195"/>
        <end position="331"/>
    </location>
</feature>
<evidence type="ECO:0000259" key="4">
    <source>
        <dbReference type="PROSITE" id="PS50887"/>
    </source>
</evidence>
<dbReference type="InterPro" id="IPR000014">
    <property type="entry name" value="PAS"/>
</dbReference>
<dbReference type="PROSITE" id="PS50887">
    <property type="entry name" value="GGDEF"/>
    <property type="match status" value="1"/>
</dbReference>